<dbReference type="PRINTS" id="PR00081">
    <property type="entry name" value="GDHRDH"/>
</dbReference>
<dbReference type="Proteomes" id="UP000053398">
    <property type="component" value="Unassembled WGS sequence"/>
</dbReference>
<sequence length="255" mass="26427">MNPTYDFSGQVALVTGAASGMGLAAARAFADSGAAVVLADLDHDAVHHAAEEITGRGRRAIGVVCDVTDEQRVEAAVRRAVAEYGRLDMAFNNAGIQVPPTDAADETAESFDRVNAVNLRGVWAAMKHELRQMREQGSGAIVNCSSLGGLVGLPERAAYHAAKHGVIGLTRSAAVEYAPRGVRINAVCPGVIDTPMVADMVENQAEAMAGILKEQPIGRLGRADEVAAAVLWLCSPGAGFVTGTALPVDGGFTAH</sequence>
<keyword evidence="4" id="KW-1185">Reference proteome</keyword>
<dbReference type="Gene3D" id="3.40.50.720">
    <property type="entry name" value="NAD(P)-binding Rossmann-like Domain"/>
    <property type="match status" value="1"/>
</dbReference>
<dbReference type="GO" id="GO:0016491">
    <property type="term" value="F:oxidoreductase activity"/>
    <property type="evidence" value="ECO:0007669"/>
    <property type="project" value="UniProtKB-KW"/>
</dbReference>
<dbReference type="RefSeq" id="WP_059266110.1">
    <property type="nucleotide sequence ID" value="NZ_KQ948368.1"/>
</dbReference>
<dbReference type="PANTHER" id="PTHR24321">
    <property type="entry name" value="DEHYDROGENASES, SHORT CHAIN"/>
    <property type="match status" value="1"/>
</dbReference>
<evidence type="ECO:0000313" key="3">
    <source>
        <dbReference type="EMBL" id="KUN18106.1"/>
    </source>
</evidence>
<dbReference type="CDD" id="cd05233">
    <property type="entry name" value="SDR_c"/>
    <property type="match status" value="1"/>
</dbReference>
<organism evidence="3 4">
    <name type="scientific">Streptomyces corchorusii</name>
    <name type="common">Streptomyces chibaensis</name>
    <dbReference type="NCBI Taxonomy" id="1903"/>
    <lineage>
        <taxon>Bacteria</taxon>
        <taxon>Bacillati</taxon>
        <taxon>Actinomycetota</taxon>
        <taxon>Actinomycetes</taxon>
        <taxon>Kitasatosporales</taxon>
        <taxon>Streptomycetaceae</taxon>
        <taxon>Streptomyces</taxon>
    </lineage>
</organism>
<accession>A0A101PUW4</accession>
<comment type="similarity">
    <text evidence="1">Belongs to the short-chain dehydrogenases/reductases (SDR) family.</text>
</comment>
<name>A0A101PUW4_STRCK</name>
<dbReference type="Pfam" id="PF13561">
    <property type="entry name" value="adh_short_C2"/>
    <property type="match status" value="1"/>
</dbReference>
<dbReference type="PRINTS" id="PR00080">
    <property type="entry name" value="SDRFAMILY"/>
</dbReference>
<gene>
    <name evidence="3" type="ORF">AQJ11_36260</name>
</gene>
<protein>
    <submittedName>
        <fullName evidence="3">Oxidoreductase</fullName>
    </submittedName>
</protein>
<dbReference type="FunFam" id="3.40.50.720:FF:000084">
    <property type="entry name" value="Short-chain dehydrogenase reductase"/>
    <property type="match status" value="1"/>
</dbReference>
<dbReference type="EMBL" id="LMWP01000046">
    <property type="protein sequence ID" value="KUN18106.1"/>
    <property type="molecule type" value="Genomic_DNA"/>
</dbReference>
<proteinExistence type="inferred from homology"/>
<comment type="caution">
    <text evidence="3">The sequence shown here is derived from an EMBL/GenBank/DDBJ whole genome shotgun (WGS) entry which is preliminary data.</text>
</comment>
<evidence type="ECO:0000313" key="4">
    <source>
        <dbReference type="Proteomes" id="UP000053398"/>
    </source>
</evidence>
<dbReference type="InterPro" id="IPR002347">
    <property type="entry name" value="SDR_fam"/>
</dbReference>
<dbReference type="PANTHER" id="PTHR24321:SF8">
    <property type="entry name" value="ESTRADIOL 17-BETA-DEHYDROGENASE 8-RELATED"/>
    <property type="match status" value="1"/>
</dbReference>
<dbReference type="AlphaFoldDB" id="A0A101PUW4"/>
<evidence type="ECO:0000256" key="1">
    <source>
        <dbReference type="ARBA" id="ARBA00006484"/>
    </source>
</evidence>
<keyword evidence="2" id="KW-0560">Oxidoreductase</keyword>
<dbReference type="InterPro" id="IPR036291">
    <property type="entry name" value="NAD(P)-bd_dom_sf"/>
</dbReference>
<dbReference type="NCBIfam" id="NF005559">
    <property type="entry name" value="PRK07231.1"/>
    <property type="match status" value="1"/>
</dbReference>
<dbReference type="SUPFAM" id="SSF51735">
    <property type="entry name" value="NAD(P)-binding Rossmann-fold domains"/>
    <property type="match status" value="1"/>
</dbReference>
<reference evidence="3 4" key="1">
    <citation type="submission" date="2015-10" db="EMBL/GenBank/DDBJ databases">
        <title>Draft genome sequence of Streptomyces corchorusii DSM 40340, type strain for the species Streptomyces corchorusii.</title>
        <authorList>
            <person name="Ruckert C."/>
            <person name="Winkler A."/>
            <person name="Kalinowski J."/>
            <person name="Kampfer P."/>
            <person name="Glaeser S."/>
        </authorList>
    </citation>
    <scope>NUCLEOTIDE SEQUENCE [LARGE SCALE GENOMIC DNA]</scope>
    <source>
        <strain evidence="3 4">DSM 40340</strain>
    </source>
</reference>
<evidence type="ECO:0000256" key="2">
    <source>
        <dbReference type="ARBA" id="ARBA00023002"/>
    </source>
</evidence>